<feature type="region of interest" description="Disordered" evidence="1">
    <location>
        <begin position="265"/>
        <end position="294"/>
    </location>
</feature>
<dbReference type="VEuPathDB" id="TriTrypDB:Lsey_0010_0240"/>
<protein>
    <submittedName>
        <fullName evidence="2">Uncharacterized protein</fullName>
    </submittedName>
</protein>
<organism evidence="2 3">
    <name type="scientific">Leptomonas seymouri</name>
    <dbReference type="NCBI Taxonomy" id="5684"/>
    <lineage>
        <taxon>Eukaryota</taxon>
        <taxon>Discoba</taxon>
        <taxon>Euglenozoa</taxon>
        <taxon>Kinetoplastea</taxon>
        <taxon>Metakinetoplastina</taxon>
        <taxon>Trypanosomatida</taxon>
        <taxon>Trypanosomatidae</taxon>
        <taxon>Leishmaniinae</taxon>
        <taxon>Leptomonas</taxon>
    </lineage>
</organism>
<feature type="compositionally biased region" description="Polar residues" evidence="1">
    <location>
        <begin position="595"/>
        <end position="611"/>
    </location>
</feature>
<sequence length="1002" mass="104517">MSATEHAVTARPPASSSAVTRMALPWQPCTAAVPPPPSTDPAAHFWAATISSVPYLSQAQFSGPSIVYKPPTVIQLSEATGCSVSELAGHYNDLPVIQLCKELRCSAATSTPATETQTLDSFDYLQLVAIDETLELAANAVRARRPVPDAEETFWEADYWEKLKRAKQEQQQRKDVRRQKKLAQEGKKELAGPSVSTVGLLSTNTVGNTSAINSPSFMTPHSRQGSLGGHTGDVDTLLTMANLQSAQRQKRIAKGLLRRARYNESHNPSHAQMHITRSASSLSQNSVCGSQHQPVIRCRTRPRSNSTYSQQTDVRGFQYSLSSAMSEGGRSVLSDSLRTPPPLSIIGVLQSREALMTSLDTELSTSGGVTKSGAATHSRNSAAGRGGGATTPRTSPPREESMSSQRSPRFRGHKSDSVNDPTSSISPDSKRPSPRVQALEGPLQSKAGAHAHQAPNGNTHTAPRNTGAAVAAAHALLATPVPSPSQLNDRLERTPSKHASHTPPLPPALQNQRLSSITTAAFNVTQTISATVSTDASGLPASPGQIPPSVDAQREPIQHSEEEAAKVVMKAGLKPRRTTARPSPATRLNYADTTNLSASAGASRAPKTTAQLAPVTKRRCQGSAASSTLMPAQEADQSRKPLAALPTPPKSANEHLAGASIPILSRSHRPAAGTAPEASAQSKTDSRTGKLPAPEETAGTGVASAEDAVAPPSAGPPHPAQRGDWTAITPRTFTSTQGPSVQETSPVKSTLTATPSGSVTPRATAATVPPSRTSTREASISPRIERAVAVRSAAPTSPAPLDGYPVTWQQKDAAATPAANTSPSLPKWGSQLPLAPTRPPSREGSGALQDTSPTTTATTNALSHQQQLSETKTHVSSVSPSSASRKGSVSMAKTKECSDAEDLRSAAKDASATAQPTPSATGGEPSQVISSAAAPSTTTEVQKAYHHDVSADVPEVNGAARSSPSPATRPKTVSAAKPSSGLTRATALNRERKSTAACCVAI</sequence>
<feature type="compositionally biased region" description="Low complexity" evidence="1">
    <location>
        <begin position="875"/>
        <end position="890"/>
    </location>
</feature>
<feature type="compositionally biased region" description="Polar residues" evidence="1">
    <location>
        <begin position="418"/>
        <end position="427"/>
    </location>
</feature>
<feature type="region of interest" description="Disordered" evidence="1">
    <location>
        <begin position="361"/>
        <end position="438"/>
    </location>
</feature>
<evidence type="ECO:0000313" key="2">
    <source>
        <dbReference type="EMBL" id="KPI90112.1"/>
    </source>
</evidence>
<dbReference type="OrthoDB" id="267839at2759"/>
<evidence type="ECO:0000313" key="3">
    <source>
        <dbReference type="Proteomes" id="UP000038009"/>
    </source>
</evidence>
<feature type="compositionally biased region" description="Low complexity" evidence="1">
    <location>
        <begin position="813"/>
        <end position="824"/>
    </location>
</feature>
<feature type="compositionally biased region" description="Polar residues" evidence="1">
    <location>
        <begin position="361"/>
        <end position="377"/>
    </location>
</feature>
<dbReference type="EMBL" id="LJSK01000010">
    <property type="protein sequence ID" value="KPI90112.1"/>
    <property type="molecule type" value="Genomic_DNA"/>
</dbReference>
<accession>A0A0N1PF95</accession>
<name>A0A0N1PF95_LEPSE</name>
<feature type="compositionally biased region" description="Polar residues" evidence="1">
    <location>
        <begin position="265"/>
        <end position="293"/>
    </location>
</feature>
<keyword evidence="3" id="KW-1185">Reference proteome</keyword>
<reference evidence="2 3" key="1">
    <citation type="journal article" date="2015" name="PLoS Pathog.">
        <title>Leptomonas seymouri: Adaptations to the Dixenous Life Cycle Analyzed by Genome Sequencing, Transcriptome Profiling and Co-infection with Leishmania donovani.</title>
        <authorList>
            <person name="Kraeva N."/>
            <person name="Butenko A."/>
            <person name="Hlavacova J."/>
            <person name="Kostygov A."/>
            <person name="Myskova J."/>
            <person name="Grybchuk D."/>
            <person name="Lestinova T."/>
            <person name="Votypka J."/>
            <person name="Volf P."/>
            <person name="Opperdoes F."/>
            <person name="Flegontov P."/>
            <person name="Lukes J."/>
            <person name="Yurchenko V."/>
        </authorList>
    </citation>
    <scope>NUCLEOTIDE SEQUENCE [LARGE SCALE GENOMIC DNA]</scope>
    <source>
        <strain evidence="2 3">ATCC 30220</strain>
    </source>
</reference>
<dbReference type="AlphaFoldDB" id="A0A0N1PF95"/>
<feature type="compositionally biased region" description="Low complexity" evidence="1">
    <location>
        <begin position="910"/>
        <end position="921"/>
    </location>
</feature>
<dbReference type="OMA" id="IFWEAEY"/>
<feature type="compositionally biased region" description="Polar residues" evidence="1">
    <location>
        <begin position="927"/>
        <end position="941"/>
    </location>
</feature>
<gene>
    <name evidence="2" type="ORF">ABL78_0757</name>
</gene>
<feature type="compositionally biased region" description="Polar residues" evidence="1">
    <location>
        <begin position="729"/>
        <end position="761"/>
    </location>
</feature>
<feature type="compositionally biased region" description="Polar residues" evidence="1">
    <location>
        <begin position="860"/>
        <end position="870"/>
    </location>
</feature>
<feature type="compositionally biased region" description="Basic and acidic residues" evidence="1">
    <location>
        <begin position="893"/>
        <end position="907"/>
    </location>
</feature>
<feature type="region of interest" description="Disordered" evidence="1">
    <location>
        <begin position="479"/>
        <end position="510"/>
    </location>
</feature>
<feature type="region of interest" description="Disordered" evidence="1">
    <location>
        <begin position="167"/>
        <end position="190"/>
    </location>
</feature>
<dbReference type="Proteomes" id="UP000038009">
    <property type="component" value="Unassembled WGS sequence"/>
</dbReference>
<evidence type="ECO:0000256" key="1">
    <source>
        <dbReference type="SAM" id="MobiDB-lite"/>
    </source>
</evidence>
<feature type="region of interest" description="Disordered" evidence="1">
    <location>
        <begin position="595"/>
        <end position="994"/>
    </location>
</feature>
<comment type="caution">
    <text evidence="2">The sequence shown here is derived from an EMBL/GenBank/DDBJ whole genome shotgun (WGS) entry which is preliminary data.</text>
</comment>
<proteinExistence type="predicted"/>